<feature type="domain" description="Zn(2)-C6 fungal-type" evidence="8">
    <location>
        <begin position="47"/>
        <end position="75"/>
    </location>
</feature>
<dbReference type="SMART" id="SM00066">
    <property type="entry name" value="GAL4"/>
    <property type="match status" value="1"/>
</dbReference>
<dbReference type="PROSITE" id="PS50048">
    <property type="entry name" value="ZN2_CY6_FUNGAL_2"/>
    <property type="match status" value="1"/>
</dbReference>
<dbReference type="RefSeq" id="XP_024732966.1">
    <property type="nucleotide sequence ID" value="XM_024880943.1"/>
</dbReference>
<proteinExistence type="predicted"/>
<evidence type="ECO:0000256" key="4">
    <source>
        <dbReference type="ARBA" id="ARBA00023125"/>
    </source>
</evidence>
<dbReference type="GO" id="GO:0008270">
    <property type="term" value="F:zinc ion binding"/>
    <property type="evidence" value="ECO:0007669"/>
    <property type="project" value="InterPro"/>
</dbReference>
<reference evidence="9 10" key="1">
    <citation type="submission" date="2016-04" db="EMBL/GenBank/DDBJ databases">
        <title>A degradative enzymes factory behind the ericoid mycorrhizal symbiosis.</title>
        <authorList>
            <consortium name="DOE Joint Genome Institute"/>
            <person name="Martino E."/>
            <person name="Morin E."/>
            <person name="Grelet G."/>
            <person name="Kuo A."/>
            <person name="Kohler A."/>
            <person name="Daghino S."/>
            <person name="Barry K."/>
            <person name="Choi C."/>
            <person name="Cichocki N."/>
            <person name="Clum A."/>
            <person name="Copeland A."/>
            <person name="Hainaut M."/>
            <person name="Haridas S."/>
            <person name="Labutti K."/>
            <person name="Lindquist E."/>
            <person name="Lipzen A."/>
            <person name="Khouja H.-R."/>
            <person name="Murat C."/>
            <person name="Ohm R."/>
            <person name="Olson A."/>
            <person name="Spatafora J."/>
            <person name="Veneault-Fourrey C."/>
            <person name="Henrissat B."/>
            <person name="Grigoriev I."/>
            <person name="Martin F."/>
            <person name="Perotto S."/>
        </authorList>
    </citation>
    <scope>NUCLEOTIDE SEQUENCE [LARGE SCALE GENOMIC DNA]</scope>
    <source>
        <strain evidence="9 10">E</strain>
    </source>
</reference>
<dbReference type="Pfam" id="PF11951">
    <property type="entry name" value="Fungal_trans_2"/>
    <property type="match status" value="1"/>
</dbReference>
<keyword evidence="1" id="KW-0479">Metal-binding</keyword>
<evidence type="ECO:0000256" key="5">
    <source>
        <dbReference type="ARBA" id="ARBA00023163"/>
    </source>
</evidence>
<dbReference type="OrthoDB" id="3598904at2759"/>
<dbReference type="GeneID" id="36589020"/>
<name>A0A2J6SZ92_9HELO</name>
<dbReference type="InParanoid" id="A0A2J6SZ92"/>
<keyword evidence="5" id="KW-0804">Transcription</keyword>
<feature type="region of interest" description="Disordered" evidence="7">
    <location>
        <begin position="1"/>
        <end position="43"/>
    </location>
</feature>
<evidence type="ECO:0000256" key="3">
    <source>
        <dbReference type="ARBA" id="ARBA00023015"/>
    </source>
</evidence>
<dbReference type="InterPro" id="IPR001138">
    <property type="entry name" value="Zn2Cys6_DnaBD"/>
</dbReference>
<evidence type="ECO:0000256" key="7">
    <source>
        <dbReference type="SAM" id="MobiDB-lite"/>
    </source>
</evidence>
<evidence type="ECO:0000313" key="9">
    <source>
        <dbReference type="EMBL" id="PMD56062.1"/>
    </source>
</evidence>
<protein>
    <recommendedName>
        <fullName evidence="8">Zn(2)-C6 fungal-type domain-containing protein</fullName>
    </recommendedName>
</protein>
<dbReference type="Pfam" id="PF00172">
    <property type="entry name" value="Zn_clus"/>
    <property type="match status" value="1"/>
</dbReference>
<keyword evidence="4" id="KW-0238">DNA-binding</keyword>
<organism evidence="9 10">
    <name type="scientific">Hyaloscypha bicolor E</name>
    <dbReference type="NCBI Taxonomy" id="1095630"/>
    <lineage>
        <taxon>Eukaryota</taxon>
        <taxon>Fungi</taxon>
        <taxon>Dikarya</taxon>
        <taxon>Ascomycota</taxon>
        <taxon>Pezizomycotina</taxon>
        <taxon>Leotiomycetes</taxon>
        <taxon>Helotiales</taxon>
        <taxon>Hyaloscyphaceae</taxon>
        <taxon>Hyaloscypha</taxon>
        <taxon>Hyaloscypha bicolor</taxon>
    </lineage>
</organism>
<dbReference type="Proteomes" id="UP000235371">
    <property type="component" value="Unassembled WGS sequence"/>
</dbReference>
<evidence type="ECO:0000256" key="2">
    <source>
        <dbReference type="ARBA" id="ARBA00022833"/>
    </source>
</evidence>
<dbReference type="GO" id="GO:0003677">
    <property type="term" value="F:DNA binding"/>
    <property type="evidence" value="ECO:0007669"/>
    <property type="project" value="UniProtKB-KW"/>
</dbReference>
<evidence type="ECO:0000259" key="8">
    <source>
        <dbReference type="PROSITE" id="PS50048"/>
    </source>
</evidence>
<sequence length="570" mass="66257">MDTTSVNATLGADINRSDETRGGDLLSKTEASRTDKKKRFHNKSKNGCRTCKIRRVKCDEARPSCQRCVKFGLGCDGYDEDLPRRTKYSHGQVFANRQAIVPQTQHASTSVCRSPQRPMFKNDQEDRYFKLFSTQTARKLTGLFDSNVWDCLVLQVCERNSSVRHAVIALGALDPCTWRSSNPTKSWEESLRRKFAYHEYSLAIIEMKKSISQMTLGLRTRLVACLVFIAFEIYHHNQKSAVGQIETMSALIEEQINEQNIYTHSITAIDDELLESFRELEVQNLVNNIYGRALTARELLVSRQTIREKIPQEFASLRHARSVFHVLAMRQLHWQNTCKHEWPWYATPQTTCLFMHQNDPPPNEYTSAEEWCAERERRFEEYAAWSNAFQPLLVHVRASNNPHELRRANILRVTYMSTYLALMTRMLSPWESWYGQTARLTELVDLIKALLEGCDDTGFSVEMNFLVPLLVVAKMFRHRALRQEAIRLMFAYPRREGLWDGVLVAKYLQWIAEIEEENLGDEEEYVPHDLATDIFGAEVDSVKKTAKFMTYQMFRDPPGKMVRRETFITW</sequence>
<dbReference type="InterPro" id="IPR036864">
    <property type="entry name" value="Zn2-C6_fun-type_DNA-bd_sf"/>
</dbReference>
<keyword evidence="3" id="KW-0805">Transcription regulation</keyword>
<accession>A0A2J6SZ92</accession>
<dbReference type="CDD" id="cd00067">
    <property type="entry name" value="GAL4"/>
    <property type="match status" value="1"/>
</dbReference>
<dbReference type="SUPFAM" id="SSF57701">
    <property type="entry name" value="Zn2/Cys6 DNA-binding domain"/>
    <property type="match status" value="1"/>
</dbReference>
<evidence type="ECO:0000256" key="6">
    <source>
        <dbReference type="ARBA" id="ARBA00023242"/>
    </source>
</evidence>
<dbReference type="PROSITE" id="PS00463">
    <property type="entry name" value="ZN2_CY6_FUNGAL_1"/>
    <property type="match status" value="1"/>
</dbReference>
<evidence type="ECO:0000313" key="10">
    <source>
        <dbReference type="Proteomes" id="UP000235371"/>
    </source>
</evidence>
<evidence type="ECO:0000256" key="1">
    <source>
        <dbReference type="ARBA" id="ARBA00022723"/>
    </source>
</evidence>
<dbReference type="PANTHER" id="PTHR36206:SF4">
    <property type="entry name" value="HYPOTHETICAL CONSERVED PROTEIN (EUROFUNG)-RELATED"/>
    <property type="match status" value="1"/>
</dbReference>
<dbReference type="InterPro" id="IPR021858">
    <property type="entry name" value="Fun_TF"/>
</dbReference>
<dbReference type="PANTHER" id="PTHR36206">
    <property type="entry name" value="ASPERCRYPTIN BIOSYNTHESIS CLUSTER-SPECIFIC TRANSCRIPTION REGULATOR ATNN-RELATED"/>
    <property type="match status" value="1"/>
</dbReference>
<dbReference type="Gene3D" id="4.10.240.10">
    <property type="entry name" value="Zn(2)-C6 fungal-type DNA-binding domain"/>
    <property type="match status" value="1"/>
</dbReference>
<dbReference type="AlphaFoldDB" id="A0A2J6SZ92"/>
<keyword evidence="2" id="KW-0862">Zinc</keyword>
<dbReference type="GO" id="GO:0000981">
    <property type="term" value="F:DNA-binding transcription factor activity, RNA polymerase II-specific"/>
    <property type="evidence" value="ECO:0007669"/>
    <property type="project" value="InterPro"/>
</dbReference>
<dbReference type="InterPro" id="IPR052360">
    <property type="entry name" value="Transcr_Regulatory_Proteins"/>
</dbReference>
<keyword evidence="10" id="KW-1185">Reference proteome</keyword>
<keyword evidence="6" id="KW-0539">Nucleus</keyword>
<gene>
    <name evidence="9" type="ORF">K444DRAFT_616559</name>
</gene>
<dbReference type="EMBL" id="KZ613852">
    <property type="protein sequence ID" value="PMD56062.1"/>
    <property type="molecule type" value="Genomic_DNA"/>
</dbReference>